<name>A0A1X6YUI7_9RHOB</name>
<evidence type="ECO:0000256" key="2">
    <source>
        <dbReference type="ARBA" id="ARBA00022723"/>
    </source>
</evidence>
<dbReference type="Proteomes" id="UP000193963">
    <property type="component" value="Unassembled WGS sequence"/>
</dbReference>
<evidence type="ECO:0000256" key="1">
    <source>
        <dbReference type="ARBA" id="ARBA00022617"/>
    </source>
</evidence>
<dbReference type="Pfam" id="PF00034">
    <property type="entry name" value="Cytochrom_C"/>
    <property type="match status" value="1"/>
</dbReference>
<dbReference type="PROSITE" id="PS51007">
    <property type="entry name" value="CYTC"/>
    <property type="match status" value="1"/>
</dbReference>
<keyword evidence="3 4" id="KW-0408">Iron</keyword>
<dbReference type="GO" id="GO:0009055">
    <property type="term" value="F:electron transfer activity"/>
    <property type="evidence" value="ECO:0007669"/>
    <property type="project" value="InterPro"/>
</dbReference>
<evidence type="ECO:0000256" key="3">
    <source>
        <dbReference type="ARBA" id="ARBA00023004"/>
    </source>
</evidence>
<organism evidence="7 8">
    <name type="scientific">Pseudooceanicola marinus</name>
    <dbReference type="NCBI Taxonomy" id="396013"/>
    <lineage>
        <taxon>Bacteria</taxon>
        <taxon>Pseudomonadati</taxon>
        <taxon>Pseudomonadota</taxon>
        <taxon>Alphaproteobacteria</taxon>
        <taxon>Rhodobacterales</taxon>
        <taxon>Paracoccaceae</taxon>
        <taxon>Pseudooceanicola</taxon>
    </lineage>
</organism>
<dbReference type="SUPFAM" id="SSF46626">
    <property type="entry name" value="Cytochrome c"/>
    <property type="match status" value="1"/>
</dbReference>
<dbReference type="GO" id="GO:0046872">
    <property type="term" value="F:metal ion binding"/>
    <property type="evidence" value="ECO:0007669"/>
    <property type="project" value="UniProtKB-KW"/>
</dbReference>
<protein>
    <submittedName>
        <fullName evidence="7">Cytochrome c</fullName>
    </submittedName>
</protein>
<dbReference type="AlphaFoldDB" id="A0A1X6YUI7"/>
<feature type="domain" description="Cytochrome c" evidence="6">
    <location>
        <begin position="50"/>
        <end position="136"/>
    </location>
</feature>
<dbReference type="GO" id="GO:0020037">
    <property type="term" value="F:heme binding"/>
    <property type="evidence" value="ECO:0007669"/>
    <property type="project" value="InterPro"/>
</dbReference>
<sequence length="142" mass="14929">MKRPLPYALGLVALGGLAYLALPAQTDTASAAPAEGDPIVEITLPDTLSPTAQLGQRAFNAVCADCHGENATGKLGFGPPLIHKIYEPSHHGDMAFVIAAARGVRAHHWRFGDMPAQPGVTPGEVKTIIAFVREVQRANGID</sequence>
<accession>A0A1X6YUI7</accession>
<keyword evidence="2 4" id="KW-0479">Metal-binding</keyword>
<proteinExistence type="predicted"/>
<dbReference type="InterPro" id="IPR009056">
    <property type="entry name" value="Cyt_c-like_dom"/>
</dbReference>
<reference evidence="7 8" key="1">
    <citation type="submission" date="2017-03" db="EMBL/GenBank/DDBJ databases">
        <authorList>
            <person name="Afonso C.L."/>
            <person name="Miller P.J."/>
            <person name="Scott M.A."/>
            <person name="Spackman E."/>
            <person name="Goraichik I."/>
            <person name="Dimitrov K.M."/>
            <person name="Suarez D.L."/>
            <person name="Swayne D.E."/>
        </authorList>
    </citation>
    <scope>NUCLEOTIDE SEQUENCE [LARGE SCALE GENOMIC DNA]</scope>
    <source>
        <strain evidence="7 8">CECT 7751</strain>
    </source>
</reference>
<keyword evidence="1 4" id="KW-0349">Heme</keyword>
<keyword evidence="5" id="KW-0732">Signal</keyword>
<dbReference type="OrthoDB" id="7854060at2"/>
<evidence type="ECO:0000256" key="4">
    <source>
        <dbReference type="PROSITE-ProRule" id="PRU00433"/>
    </source>
</evidence>
<keyword evidence="8" id="KW-1185">Reference proteome</keyword>
<feature type="chain" id="PRO_5012485310" evidence="5">
    <location>
        <begin position="27"/>
        <end position="142"/>
    </location>
</feature>
<dbReference type="InterPro" id="IPR036909">
    <property type="entry name" value="Cyt_c-like_dom_sf"/>
</dbReference>
<feature type="signal peptide" evidence="5">
    <location>
        <begin position="1"/>
        <end position="26"/>
    </location>
</feature>
<evidence type="ECO:0000256" key="5">
    <source>
        <dbReference type="SAM" id="SignalP"/>
    </source>
</evidence>
<dbReference type="EMBL" id="FWFN01000002">
    <property type="protein sequence ID" value="SLN31867.1"/>
    <property type="molecule type" value="Genomic_DNA"/>
</dbReference>
<evidence type="ECO:0000313" key="7">
    <source>
        <dbReference type="EMBL" id="SLN31867.1"/>
    </source>
</evidence>
<dbReference type="Gene3D" id="1.10.760.10">
    <property type="entry name" value="Cytochrome c-like domain"/>
    <property type="match status" value="1"/>
</dbReference>
<evidence type="ECO:0000259" key="6">
    <source>
        <dbReference type="PROSITE" id="PS51007"/>
    </source>
</evidence>
<evidence type="ECO:0000313" key="8">
    <source>
        <dbReference type="Proteomes" id="UP000193963"/>
    </source>
</evidence>
<gene>
    <name evidence="7" type="ORF">PSM7751_01388</name>
</gene>
<dbReference type="RefSeq" id="WP_085887246.1">
    <property type="nucleotide sequence ID" value="NZ_FWFN01000002.1"/>
</dbReference>